<dbReference type="AlphaFoldDB" id="A0A8H6FHL2"/>
<feature type="region of interest" description="Disordered" evidence="1">
    <location>
        <begin position="1"/>
        <end position="29"/>
    </location>
</feature>
<dbReference type="RefSeq" id="XP_037156028.1">
    <property type="nucleotide sequence ID" value="XM_037298692.1"/>
</dbReference>
<feature type="domain" description="DUF6590" evidence="2">
    <location>
        <begin position="143"/>
        <end position="309"/>
    </location>
</feature>
<evidence type="ECO:0000313" key="3">
    <source>
        <dbReference type="EMBL" id="KAF6228094.1"/>
    </source>
</evidence>
<keyword evidence="4" id="KW-1185">Reference proteome</keyword>
<sequence>MTSTATFTQMSTRTDGRSTVHSHSIDHWSPTRDRFSLRHHYSSRDEYSPNKRQHCDSDRDYPREDAALHVIQNRAIARLRSSTASAISRDSIGSYQSRTYNPNNPIDKKSRSRADFEILEIRNYPLPRMKDISATICCRFPKEEFNLGTIIKAPIHEEDFKWTPRPLSVEASETADEQGRYSHSGMSTPRTTPNKRRHITFSNWNDPIYTEMRFMIVVALFYDHYLAIPLYTHGGNGLAHKDNKWEYASIEDYREPRSLQEAGFLLHTEYLKPDCKHLLPKSVAHIAYPVSRKYTLPVAPQGRLREDSKNVLVKLFGQYMLGMKPE</sequence>
<evidence type="ECO:0000313" key="4">
    <source>
        <dbReference type="Proteomes" id="UP000593566"/>
    </source>
</evidence>
<feature type="region of interest" description="Disordered" evidence="1">
    <location>
        <begin position="171"/>
        <end position="194"/>
    </location>
</feature>
<feature type="compositionally biased region" description="Polar residues" evidence="1">
    <location>
        <begin position="1"/>
        <end position="13"/>
    </location>
</feature>
<dbReference type="EMBL" id="JACCJB010000004">
    <property type="protein sequence ID" value="KAF6228094.1"/>
    <property type="molecule type" value="Genomic_DNA"/>
</dbReference>
<dbReference type="InterPro" id="IPR046497">
    <property type="entry name" value="DUF6590"/>
</dbReference>
<dbReference type="Proteomes" id="UP000593566">
    <property type="component" value="Unassembled WGS sequence"/>
</dbReference>
<evidence type="ECO:0000259" key="2">
    <source>
        <dbReference type="Pfam" id="PF20233"/>
    </source>
</evidence>
<protein>
    <recommendedName>
        <fullName evidence="2">DUF6590 domain-containing protein</fullName>
    </recommendedName>
</protein>
<comment type="caution">
    <text evidence="3">The sequence shown here is derived from an EMBL/GenBank/DDBJ whole genome shotgun (WGS) entry which is preliminary data.</text>
</comment>
<reference evidence="3 4" key="1">
    <citation type="journal article" date="2020" name="Genomics">
        <title>Complete, high-quality genomes from long-read metagenomic sequencing of two wolf lichen thalli reveals enigmatic genome architecture.</title>
        <authorList>
            <person name="McKenzie S.K."/>
            <person name="Walston R.F."/>
            <person name="Allen J.L."/>
        </authorList>
    </citation>
    <scope>NUCLEOTIDE SEQUENCE [LARGE SCALE GENOMIC DNA]</scope>
    <source>
        <strain evidence="3">WasteWater1</strain>
    </source>
</reference>
<evidence type="ECO:0000256" key="1">
    <source>
        <dbReference type="SAM" id="MobiDB-lite"/>
    </source>
</evidence>
<gene>
    <name evidence="3" type="ORF">HO133_007822</name>
</gene>
<feature type="compositionally biased region" description="Basic and acidic residues" evidence="1">
    <location>
        <begin position="14"/>
        <end position="29"/>
    </location>
</feature>
<name>A0A8H6FHL2_9LECA</name>
<organism evidence="3 4">
    <name type="scientific">Letharia lupina</name>
    <dbReference type="NCBI Taxonomy" id="560253"/>
    <lineage>
        <taxon>Eukaryota</taxon>
        <taxon>Fungi</taxon>
        <taxon>Dikarya</taxon>
        <taxon>Ascomycota</taxon>
        <taxon>Pezizomycotina</taxon>
        <taxon>Lecanoromycetes</taxon>
        <taxon>OSLEUM clade</taxon>
        <taxon>Lecanoromycetidae</taxon>
        <taxon>Lecanorales</taxon>
        <taxon>Lecanorineae</taxon>
        <taxon>Parmeliaceae</taxon>
        <taxon>Letharia</taxon>
    </lineage>
</organism>
<dbReference type="Pfam" id="PF20233">
    <property type="entry name" value="DUF6590"/>
    <property type="match status" value="1"/>
</dbReference>
<proteinExistence type="predicted"/>
<accession>A0A8H6FHL2</accession>
<dbReference type="GeneID" id="59336219"/>